<feature type="chain" id="PRO_5012420648" evidence="1">
    <location>
        <begin position="21"/>
        <end position="145"/>
    </location>
</feature>
<dbReference type="AlphaFoldDB" id="A0A226F7Y5"/>
<proteinExistence type="predicted"/>
<name>A0A226F7Y5_FOLCA</name>
<evidence type="ECO:0000313" key="2">
    <source>
        <dbReference type="EMBL" id="OXA64976.1"/>
    </source>
</evidence>
<keyword evidence="3" id="KW-1185">Reference proteome</keyword>
<evidence type="ECO:0000256" key="1">
    <source>
        <dbReference type="SAM" id="SignalP"/>
    </source>
</evidence>
<organism evidence="2 3">
    <name type="scientific">Folsomia candida</name>
    <name type="common">Springtail</name>
    <dbReference type="NCBI Taxonomy" id="158441"/>
    <lineage>
        <taxon>Eukaryota</taxon>
        <taxon>Metazoa</taxon>
        <taxon>Ecdysozoa</taxon>
        <taxon>Arthropoda</taxon>
        <taxon>Hexapoda</taxon>
        <taxon>Collembola</taxon>
        <taxon>Entomobryomorpha</taxon>
        <taxon>Isotomoidea</taxon>
        <taxon>Isotomidae</taxon>
        <taxon>Proisotominae</taxon>
        <taxon>Folsomia</taxon>
    </lineage>
</organism>
<sequence length="145" mass="15650">MKSLLPVLFVGVLAVKLCSAAACKQPTNIPPGSHWVGDEDCKMGTTYDTVKPPYHCHCWEFCGYICDPKNGTSTTTKPTTTTTMMTTTTTTTKPGCKHGSPWYPKPNTRCICKSLNKQQHYECKTTNTTTTSTTAATTTTTVAGG</sequence>
<dbReference type="Proteomes" id="UP000198287">
    <property type="component" value="Unassembled WGS sequence"/>
</dbReference>
<protein>
    <submittedName>
        <fullName evidence="2">Uncharacterized protein</fullName>
    </submittedName>
</protein>
<reference evidence="2 3" key="1">
    <citation type="submission" date="2015-12" db="EMBL/GenBank/DDBJ databases">
        <title>The genome of Folsomia candida.</title>
        <authorList>
            <person name="Faddeeva A."/>
            <person name="Derks M.F."/>
            <person name="Anvar Y."/>
            <person name="Smit S."/>
            <person name="Van Straalen N."/>
            <person name="Roelofs D."/>
        </authorList>
    </citation>
    <scope>NUCLEOTIDE SEQUENCE [LARGE SCALE GENOMIC DNA]</scope>
    <source>
        <strain evidence="2 3">VU population</strain>
        <tissue evidence="2">Whole body</tissue>
    </source>
</reference>
<feature type="signal peptide" evidence="1">
    <location>
        <begin position="1"/>
        <end position="20"/>
    </location>
</feature>
<keyword evidence="1" id="KW-0732">Signal</keyword>
<evidence type="ECO:0000313" key="3">
    <source>
        <dbReference type="Proteomes" id="UP000198287"/>
    </source>
</evidence>
<dbReference type="OrthoDB" id="10515002at2759"/>
<comment type="caution">
    <text evidence="2">The sequence shown here is derived from an EMBL/GenBank/DDBJ whole genome shotgun (WGS) entry which is preliminary data.</text>
</comment>
<dbReference type="EMBL" id="LNIX01000001">
    <property type="protein sequence ID" value="OXA64976.1"/>
    <property type="molecule type" value="Genomic_DNA"/>
</dbReference>
<gene>
    <name evidence="2" type="ORF">Fcan01_03304</name>
</gene>
<accession>A0A226F7Y5</accession>